<keyword evidence="1" id="KW-0808">Transferase</keyword>
<accession>A0ACB7VUT3</accession>
<organism evidence="1 2">
    <name type="scientific">Dioscorea alata</name>
    <name type="common">Purple yam</name>
    <dbReference type="NCBI Taxonomy" id="55571"/>
    <lineage>
        <taxon>Eukaryota</taxon>
        <taxon>Viridiplantae</taxon>
        <taxon>Streptophyta</taxon>
        <taxon>Embryophyta</taxon>
        <taxon>Tracheophyta</taxon>
        <taxon>Spermatophyta</taxon>
        <taxon>Magnoliopsida</taxon>
        <taxon>Liliopsida</taxon>
        <taxon>Dioscoreales</taxon>
        <taxon>Dioscoreaceae</taxon>
        <taxon>Dioscorea</taxon>
    </lineage>
</organism>
<proteinExistence type="predicted"/>
<dbReference type="Proteomes" id="UP000827976">
    <property type="component" value="Chromosome 7"/>
</dbReference>
<sequence length="780" mass="87499">MGNSSSPLSITILFSLLASFVSPAPPYFLSRGSSLSVEQEADILMSPDKTFSCGFYRVGVNAYTLSIWFSNSADKTIVWMANRDTPVNGHYSRMTLQKDGVLVLTDIDATVLWNTNTSSTEAHQVQLLDTGNLVVEDNEGSILWQSFDSPTDTLLPSQPITKNKRLVSSMVRGSVSSGYYNLFFDNDNVMKIMYDGPDVSSIYWPGPTDTFSGRYIYNSSRHGVLDVNGTFIATDGLVFISSDAGKRIRRRLTMDYDGNLRLYSLNESTGLWSVSWLAFPNLCLADGLCGRNGICVPGTLKAMCTCPFAYEMEDSSDWSKGCKPKFNINCGDSQPLTFLELHKTNFWGYDIISNDSVSFDACKETCLLTCSCVAFEYWMGSGSCYIKNELFNGRSDPSHPAYMSELVILELGVGRTKWPYFYWFAFAFGAIEVLFIAFGWWFISKRKRKPTPIEEGYKLIAKQFKRFTYSELKLATGNFKHRLERGGSRTVHKGMLEDTRIVAVEKLDDVIQAKDFWAEVSVIAGIYHMNLVRIWGFCSEGSSRFLVSEYMENGSLDKHLFSESEHNSGKSTLLEWRKRFQIAVGVAKGLAYLHHECLEWVIHCDVKPENILLDSDFEPKLTDFGLAKLVKRAGIPSVVSRIRGTRGYIAPEWATCLPITAKVDVYSYGIVLLELLMGTRVSFNSCKVDKEPAEEELKLIGLLRMLKGKLGKGGSDTLINGIVDERLNGQFNHTQAALMMRIAISCLEEESFKRPTMNSVLEMLSSLNHDNEHASATHRP</sequence>
<reference evidence="2" key="1">
    <citation type="journal article" date="2022" name="Nat. Commun.">
        <title>Chromosome evolution and the genetic basis of agronomically important traits in greater yam.</title>
        <authorList>
            <person name="Bredeson J.V."/>
            <person name="Lyons J.B."/>
            <person name="Oniyinde I.O."/>
            <person name="Okereke N.R."/>
            <person name="Kolade O."/>
            <person name="Nnabue I."/>
            <person name="Nwadili C.O."/>
            <person name="Hribova E."/>
            <person name="Parker M."/>
            <person name="Nwogha J."/>
            <person name="Shu S."/>
            <person name="Carlson J."/>
            <person name="Kariba R."/>
            <person name="Muthemba S."/>
            <person name="Knop K."/>
            <person name="Barton G.J."/>
            <person name="Sherwood A.V."/>
            <person name="Lopez-Montes A."/>
            <person name="Asiedu R."/>
            <person name="Jamnadass R."/>
            <person name="Muchugi A."/>
            <person name="Goodstein D."/>
            <person name="Egesi C.N."/>
            <person name="Featherston J."/>
            <person name="Asfaw A."/>
            <person name="Simpson G.G."/>
            <person name="Dolezel J."/>
            <person name="Hendre P.S."/>
            <person name="Van Deynze A."/>
            <person name="Kumar P.L."/>
            <person name="Obidiegwu J.E."/>
            <person name="Bhattacharjee R."/>
            <person name="Rokhsar D.S."/>
        </authorList>
    </citation>
    <scope>NUCLEOTIDE SEQUENCE [LARGE SCALE GENOMIC DNA]</scope>
    <source>
        <strain evidence="2">cv. TDa95/00328</strain>
    </source>
</reference>
<comment type="caution">
    <text evidence="1">The sequence shown here is derived from an EMBL/GenBank/DDBJ whole genome shotgun (WGS) entry which is preliminary data.</text>
</comment>
<dbReference type="EMBL" id="CM037017">
    <property type="protein sequence ID" value="KAH7678172.1"/>
    <property type="molecule type" value="Genomic_DNA"/>
</dbReference>
<evidence type="ECO:0000313" key="2">
    <source>
        <dbReference type="Proteomes" id="UP000827976"/>
    </source>
</evidence>
<keyword evidence="2" id="KW-1185">Reference proteome</keyword>
<gene>
    <name evidence="1" type="ORF">IHE45_07G132900</name>
</gene>
<dbReference type="EC" id="2.7.11.1" evidence="1"/>
<evidence type="ECO:0000313" key="1">
    <source>
        <dbReference type="EMBL" id="KAH7678172.1"/>
    </source>
</evidence>
<protein>
    <submittedName>
        <fullName evidence="1">S-receptor-like serine/threonine-protein kinase protein</fullName>
        <ecNumber evidence="1">2.7.11.1</ecNumber>
    </submittedName>
</protein>
<name>A0ACB7VUT3_DIOAL</name>